<dbReference type="Pfam" id="PF00563">
    <property type="entry name" value="EAL"/>
    <property type="match status" value="1"/>
</dbReference>
<dbReference type="Gene3D" id="1.10.3210.10">
    <property type="entry name" value="Hypothetical protein af1432"/>
    <property type="match status" value="1"/>
</dbReference>
<evidence type="ECO:0000259" key="1">
    <source>
        <dbReference type="PROSITE" id="PS50883"/>
    </source>
</evidence>
<dbReference type="PANTHER" id="PTHR33121">
    <property type="entry name" value="CYCLIC DI-GMP PHOSPHODIESTERASE PDEF"/>
    <property type="match status" value="1"/>
</dbReference>
<gene>
    <name evidence="3" type="ORF">U0042_25890</name>
</gene>
<evidence type="ECO:0000313" key="4">
    <source>
        <dbReference type="Proteomes" id="UP001325479"/>
    </source>
</evidence>
<organism evidence="3 4">
    <name type="scientific">Paraburkholderia kururiensis</name>
    <dbReference type="NCBI Taxonomy" id="984307"/>
    <lineage>
        <taxon>Bacteria</taxon>
        <taxon>Pseudomonadati</taxon>
        <taxon>Pseudomonadota</taxon>
        <taxon>Betaproteobacteria</taxon>
        <taxon>Burkholderiales</taxon>
        <taxon>Burkholderiaceae</taxon>
        <taxon>Paraburkholderia</taxon>
    </lineage>
</organism>
<dbReference type="PIRSF" id="PIRSF003180">
    <property type="entry name" value="DiGMPpdiest_YuxH"/>
    <property type="match status" value="1"/>
</dbReference>
<dbReference type="SUPFAM" id="SSF109604">
    <property type="entry name" value="HD-domain/PDEase-like"/>
    <property type="match status" value="1"/>
</dbReference>
<dbReference type="EMBL" id="CP139965">
    <property type="protein sequence ID" value="WQD77441.1"/>
    <property type="molecule type" value="Genomic_DNA"/>
</dbReference>
<evidence type="ECO:0000313" key="3">
    <source>
        <dbReference type="EMBL" id="WQD77441.1"/>
    </source>
</evidence>
<dbReference type="InterPro" id="IPR014408">
    <property type="entry name" value="dGMP_Pdiesterase_EAL/HD-GYP"/>
</dbReference>
<dbReference type="PROSITE" id="PS50883">
    <property type="entry name" value="EAL"/>
    <property type="match status" value="1"/>
</dbReference>
<dbReference type="PROSITE" id="PS51833">
    <property type="entry name" value="HDOD"/>
    <property type="match status" value="1"/>
</dbReference>
<reference evidence="3 4" key="1">
    <citation type="submission" date="2023-12" db="EMBL/GenBank/DDBJ databases">
        <title>Genome sequencing and assembly of bacterial species from a model synthetic community.</title>
        <authorList>
            <person name="Hogle S.L."/>
        </authorList>
    </citation>
    <scope>NUCLEOTIDE SEQUENCE [LARGE SCALE GENOMIC DNA]</scope>
    <source>
        <strain evidence="3 4">HAMBI 2494</strain>
    </source>
</reference>
<dbReference type="Proteomes" id="UP001325479">
    <property type="component" value="Chromosome"/>
</dbReference>
<sequence>MSLECEKPADSFLARQPIVDAQCRVVGYELLFRSGFEDHAVIVDGVASTLSVLATSMTGLGLEETVAGKDSFLNCTEEVLRSPYLRLLPPRRFVLEVLESCAHTAQLVSVCARLRRNGFRIALDDVRAPLPEAAPILAQVDIVKLDWPFIEPADRASLCRTLRVAGKTVLAEKVETWEDFCAARDAGASLFQGYFFCKPETLRARNVSPSAAPVLRVIELVLANAQHSRVAMAVADTPPLLAQLLRLASAAATVPQAARDAVDSIEAALTIVGIDVLIHWCALLLYLNRLRPEDDPLAQLAAQRGAVMASYISHRHPEDEGLARQARLTGSLSLLHVAYDSEAAAFWQTFPIHARIRAAIVGDEGILGRALAFARSVESEAI</sequence>
<dbReference type="PANTHER" id="PTHR33121:SF76">
    <property type="entry name" value="SIGNALING PROTEIN"/>
    <property type="match status" value="1"/>
</dbReference>
<feature type="domain" description="EAL" evidence="1">
    <location>
        <begin position="1"/>
        <end position="213"/>
    </location>
</feature>
<dbReference type="SMART" id="SM00052">
    <property type="entry name" value="EAL"/>
    <property type="match status" value="1"/>
</dbReference>
<protein>
    <submittedName>
        <fullName evidence="3">EAL domain-containing protein</fullName>
    </submittedName>
</protein>
<dbReference type="InterPro" id="IPR001633">
    <property type="entry name" value="EAL_dom"/>
</dbReference>
<dbReference type="SUPFAM" id="SSF141868">
    <property type="entry name" value="EAL domain-like"/>
    <property type="match status" value="1"/>
</dbReference>
<evidence type="ECO:0000259" key="2">
    <source>
        <dbReference type="PROSITE" id="PS51833"/>
    </source>
</evidence>
<dbReference type="InterPro" id="IPR013976">
    <property type="entry name" value="HDOD"/>
</dbReference>
<proteinExistence type="predicted"/>
<name>A0ABZ0WJA7_9BURK</name>
<dbReference type="InterPro" id="IPR050706">
    <property type="entry name" value="Cyclic-di-GMP_PDE-like"/>
</dbReference>
<feature type="domain" description="HDOD" evidence="2">
    <location>
        <begin position="207"/>
        <end position="382"/>
    </location>
</feature>
<accession>A0ABZ0WJA7</accession>
<dbReference type="InterPro" id="IPR035919">
    <property type="entry name" value="EAL_sf"/>
</dbReference>
<dbReference type="RefSeq" id="WP_157977891.1">
    <property type="nucleotide sequence ID" value="NZ_CP139965.1"/>
</dbReference>
<dbReference type="Gene3D" id="3.20.20.450">
    <property type="entry name" value="EAL domain"/>
    <property type="match status" value="1"/>
</dbReference>
<keyword evidence="4" id="KW-1185">Reference proteome</keyword>